<reference evidence="3 4" key="1">
    <citation type="journal article" date="2020" name="Nat. Commun.">
        <title>Genome of Tripterygium wilfordii and identification of cytochrome P450 involved in triptolide biosynthesis.</title>
        <authorList>
            <person name="Tu L."/>
            <person name="Su P."/>
            <person name="Zhang Z."/>
            <person name="Gao L."/>
            <person name="Wang J."/>
            <person name="Hu T."/>
            <person name="Zhou J."/>
            <person name="Zhang Y."/>
            <person name="Zhao Y."/>
            <person name="Liu Y."/>
            <person name="Song Y."/>
            <person name="Tong Y."/>
            <person name="Lu Y."/>
            <person name="Yang J."/>
            <person name="Xu C."/>
            <person name="Jia M."/>
            <person name="Peters R.J."/>
            <person name="Huang L."/>
            <person name="Gao W."/>
        </authorList>
    </citation>
    <scope>NUCLEOTIDE SEQUENCE [LARGE SCALE GENOMIC DNA]</scope>
    <source>
        <strain evidence="4">cv. XIE 37</strain>
        <tissue evidence="3">Leaf</tissue>
    </source>
</reference>
<comment type="caution">
    <text evidence="3">The sequence shown here is derived from an EMBL/GenBank/DDBJ whole genome shotgun (WGS) entry which is preliminary data.</text>
</comment>
<feature type="region of interest" description="Disordered" evidence="1">
    <location>
        <begin position="524"/>
        <end position="576"/>
    </location>
</feature>
<organism evidence="3 4">
    <name type="scientific">Tripterygium wilfordii</name>
    <name type="common">Thunder God vine</name>
    <dbReference type="NCBI Taxonomy" id="458696"/>
    <lineage>
        <taxon>Eukaryota</taxon>
        <taxon>Viridiplantae</taxon>
        <taxon>Streptophyta</taxon>
        <taxon>Embryophyta</taxon>
        <taxon>Tracheophyta</taxon>
        <taxon>Spermatophyta</taxon>
        <taxon>Magnoliopsida</taxon>
        <taxon>eudicotyledons</taxon>
        <taxon>Gunneridae</taxon>
        <taxon>Pentapetalae</taxon>
        <taxon>rosids</taxon>
        <taxon>fabids</taxon>
        <taxon>Celastrales</taxon>
        <taxon>Celastraceae</taxon>
        <taxon>Tripterygium</taxon>
    </lineage>
</organism>
<feature type="domain" description="Sieve element occlusion N-terminal" evidence="2">
    <location>
        <begin position="25"/>
        <end position="313"/>
    </location>
</feature>
<feature type="region of interest" description="Disordered" evidence="1">
    <location>
        <begin position="954"/>
        <end position="1033"/>
    </location>
</feature>
<feature type="region of interest" description="Disordered" evidence="1">
    <location>
        <begin position="905"/>
        <end position="924"/>
    </location>
</feature>
<feature type="region of interest" description="Disordered" evidence="1">
    <location>
        <begin position="589"/>
        <end position="861"/>
    </location>
</feature>
<evidence type="ECO:0000313" key="4">
    <source>
        <dbReference type="Proteomes" id="UP000593562"/>
    </source>
</evidence>
<proteinExistence type="predicted"/>
<dbReference type="Pfam" id="PF14576">
    <property type="entry name" value="SEO_N"/>
    <property type="match status" value="1"/>
</dbReference>
<keyword evidence="4" id="KW-1185">Reference proteome</keyword>
<dbReference type="InterPro" id="IPR027942">
    <property type="entry name" value="SEO_N"/>
</dbReference>
<dbReference type="PANTHER" id="PTHR33232:SF20">
    <property type="entry name" value="PROTEIN SIEVE ELEMENT OCCLUSION B-LIKE"/>
    <property type="match status" value="1"/>
</dbReference>
<name>A0A7J7BYD8_TRIWF</name>
<dbReference type="GO" id="GO:0003743">
    <property type="term" value="F:translation initiation factor activity"/>
    <property type="evidence" value="ECO:0007669"/>
    <property type="project" value="InterPro"/>
</dbReference>
<protein>
    <recommendedName>
        <fullName evidence="2">Sieve element occlusion N-terminal domain-containing protein</fullName>
    </recommendedName>
</protein>
<feature type="compositionally biased region" description="Basic and acidic residues" evidence="1">
    <location>
        <begin position="1003"/>
        <end position="1033"/>
    </location>
</feature>
<dbReference type="InterPro" id="IPR010433">
    <property type="entry name" value="EIF-4B_pln"/>
</dbReference>
<dbReference type="InterPro" id="IPR039299">
    <property type="entry name" value="SEOA"/>
</dbReference>
<dbReference type="InParanoid" id="A0A7J7BYD8"/>
<evidence type="ECO:0000259" key="2">
    <source>
        <dbReference type="Pfam" id="PF14576"/>
    </source>
</evidence>
<feature type="compositionally biased region" description="Basic and acidic residues" evidence="1">
    <location>
        <begin position="648"/>
        <end position="669"/>
    </location>
</feature>
<dbReference type="PANTHER" id="PTHR33232">
    <property type="entry name" value="PROTEIN SIEVE ELEMENT OCCLUSION B-LIKE"/>
    <property type="match status" value="1"/>
</dbReference>
<dbReference type="Pfam" id="PF06273">
    <property type="entry name" value="eIF-4B"/>
    <property type="match status" value="1"/>
</dbReference>
<accession>A0A7J7BYD8</accession>
<gene>
    <name evidence="3" type="ORF">HS088_TW22G00397</name>
</gene>
<feature type="compositionally biased region" description="Low complexity" evidence="1">
    <location>
        <begin position="617"/>
        <end position="627"/>
    </location>
</feature>
<evidence type="ECO:0000256" key="1">
    <source>
        <dbReference type="SAM" id="MobiDB-lite"/>
    </source>
</evidence>
<feature type="compositionally biased region" description="Polar residues" evidence="1">
    <location>
        <begin position="767"/>
        <end position="779"/>
    </location>
</feature>
<dbReference type="FunCoup" id="A0A7J7BYD8">
    <property type="interactions" value="3546"/>
</dbReference>
<feature type="compositionally biased region" description="Basic and acidic residues" evidence="1">
    <location>
        <begin position="786"/>
        <end position="810"/>
    </location>
</feature>
<sequence length="1033" mass="115150">MAMTLAPAPRGAAKIRGERNPFANSDDNAMMKQILATHAPDGRQMPVGSLLHVVEDIFQRAHFGLGTIAHQGTHAQQMDALEDKAVETGLDEMLEVLSHTISKISCEISCKCSGGGDAHATTVTIFNSVTSYNWDVKVVLALAAFAVNYGEFWLVAQLYLTNPLAKAVAFLKQLPEILERADALKPKFDALNNLIKAMLDVATCIVEFNELPPQYITADTPEMVAATAHIPTAAYWTIRSIVACESQIRGLLGMGHEYIASTTEAWELSSLAHKVSNIHKHLMEKLAECYRHIDEKRHTEAYQLLVRLMETPHIDNIKILKALIYAKDDQLPLFDGSTKRRASIDVLRRKNVLLFISDLDLSHDELFILEQMYQEARQNPSRAESMYDVVWLPVVERSVAWDETKQKQFETLQQMMPWFSVYHPSLLDPAVIRYIKEHWHFIKKPLLVVIDSQGKVVNQNAIHMIWIWGSQAFPFTRQREETLWKEETWRIDLLADTIDPAIFNWMSKPWGGIGAWAAEAERAEAEEREASAAAAEPQSFPSLKEAVSTKPKKKKKNMTMNLKDFNSASSGAVSGGGYRATEYKGLTSDEMLRLPTGPKERTPEEMQYGRLGGGFSSYGRSSGPPSGRMRDEGDGSWGGGRRSYGGFDDERKGPPSRVSDYDQPSRADEVDNWAMSKKPLPSMDSGRQNRYGSLGGGGGGFGGDSRADEADSWAVGKKQLPTRSSNVGSGFRDSGPEPDRWTRGGSRELERERPKLVLDPPKGGNEGSANNDAVKTNKANPFGAARPREDVLAEKGLDWRKLDLDIESKKTSRPTSQHSSRPSSVQSNRSEGPGAMQQLGVENVTKPRPKVNPFGDAKPREVLLEERGKNWQKIDLELEHRGVDRPETEVEKLLKEEIDHLKKELEKESSAKASQEGSGGDRLSLQGIIIQKESELEILIHELDDRVRFGQKAIERPGSGAGRGASFAERPPSRSGSVDDSRSVEFINRPRSPGTGGDMWARNGDDRRSFQGGRERGFLGNRDMDRPRSRERW</sequence>
<feature type="compositionally biased region" description="Gly residues" evidence="1">
    <location>
        <begin position="693"/>
        <end position="703"/>
    </location>
</feature>
<dbReference type="GO" id="GO:0010088">
    <property type="term" value="P:phloem development"/>
    <property type="evidence" value="ECO:0007669"/>
    <property type="project" value="InterPro"/>
</dbReference>
<feature type="compositionally biased region" description="Basic and acidic residues" evidence="1">
    <location>
        <begin position="734"/>
        <end position="756"/>
    </location>
</feature>
<dbReference type="EMBL" id="JAAARO010000022">
    <property type="protein sequence ID" value="KAF5726715.1"/>
    <property type="molecule type" value="Genomic_DNA"/>
</dbReference>
<feature type="compositionally biased region" description="Low complexity" evidence="1">
    <location>
        <begin position="813"/>
        <end position="830"/>
    </location>
</feature>
<dbReference type="AlphaFoldDB" id="A0A7J7BYD8"/>
<evidence type="ECO:0000313" key="3">
    <source>
        <dbReference type="EMBL" id="KAF5726715.1"/>
    </source>
</evidence>
<dbReference type="Proteomes" id="UP000593562">
    <property type="component" value="Unassembled WGS sequence"/>
</dbReference>